<dbReference type="Pfam" id="PF13359">
    <property type="entry name" value="DDE_Tnp_4"/>
    <property type="match status" value="1"/>
</dbReference>
<evidence type="ECO:0000256" key="3">
    <source>
        <dbReference type="SAM" id="Phobius"/>
    </source>
</evidence>
<evidence type="ECO:0000256" key="1">
    <source>
        <dbReference type="ARBA" id="ARBA00001968"/>
    </source>
</evidence>
<keyword evidence="3" id="KW-0812">Transmembrane</keyword>
<dbReference type="EMBL" id="JARBHB010000011">
    <property type="protein sequence ID" value="KAJ8872581.1"/>
    <property type="molecule type" value="Genomic_DNA"/>
</dbReference>
<evidence type="ECO:0000256" key="2">
    <source>
        <dbReference type="ARBA" id="ARBA00022723"/>
    </source>
</evidence>
<sequence>MKTVFAYVVYKWMSEKKIMWVHPYANARLSKVSWNREKMKTIFFFNYFGMSVKSFDGLIVKLEDGIKWEGTKLRVAITPAEMYLGSGCSLVDLHYSCRVGRSTASKIVRNARKIIWITLKDECLPLPAEEVWLNIADLFFQKANFPNSIARRQAHLNCQTSFGRLSISITNTTILSCCYVWRIIITGLFILMLAPLGKNPTVLYRISTLWDRIITNTLNIPQSKPLHGTTRPQIPFAFVGEEAFGLHKHMVRPFSGRFLSHTKRIFNYCLSRARRYIECTFGILSNKWRIFHRPHNVNLDISTDIVKACCVLHNYVRSRDGYNVEDTLSIEGLEEVNDAAMDDSVNGGLHVNHIINIWAENFVSNVGIVPWQNDRIRLLDGFKFTPESSAFSRSRLRVRFLAHPCIVERASPSPLSRSIAPCHGNIVVRSDVSEEVQTARSSRGRVFSFSFTARNTYLAHLSVTRSRRLETRYAAVAGRS</sequence>
<gene>
    <name evidence="5" type="ORF">PR048_026187</name>
</gene>
<comment type="caution">
    <text evidence="5">The sequence shown here is derived from an EMBL/GenBank/DDBJ whole genome shotgun (WGS) entry which is preliminary data.</text>
</comment>
<feature type="domain" description="DDE Tnp4" evidence="4">
    <location>
        <begin position="238"/>
        <end position="314"/>
    </location>
</feature>
<keyword evidence="3" id="KW-0472">Membrane</keyword>
<keyword evidence="3" id="KW-1133">Transmembrane helix</keyword>
<protein>
    <recommendedName>
        <fullName evidence="4">DDE Tnp4 domain-containing protein</fullName>
    </recommendedName>
</protein>
<proteinExistence type="predicted"/>
<evidence type="ECO:0000313" key="5">
    <source>
        <dbReference type="EMBL" id="KAJ8872581.1"/>
    </source>
</evidence>
<evidence type="ECO:0000313" key="6">
    <source>
        <dbReference type="Proteomes" id="UP001159363"/>
    </source>
</evidence>
<organism evidence="5 6">
    <name type="scientific">Dryococelus australis</name>
    <dbReference type="NCBI Taxonomy" id="614101"/>
    <lineage>
        <taxon>Eukaryota</taxon>
        <taxon>Metazoa</taxon>
        <taxon>Ecdysozoa</taxon>
        <taxon>Arthropoda</taxon>
        <taxon>Hexapoda</taxon>
        <taxon>Insecta</taxon>
        <taxon>Pterygota</taxon>
        <taxon>Neoptera</taxon>
        <taxon>Polyneoptera</taxon>
        <taxon>Phasmatodea</taxon>
        <taxon>Verophasmatodea</taxon>
        <taxon>Anareolatae</taxon>
        <taxon>Phasmatidae</taxon>
        <taxon>Eurycanthinae</taxon>
        <taxon>Dryococelus</taxon>
    </lineage>
</organism>
<dbReference type="InterPro" id="IPR027806">
    <property type="entry name" value="HARBI1_dom"/>
</dbReference>
<feature type="transmembrane region" description="Helical" evidence="3">
    <location>
        <begin position="179"/>
        <end position="197"/>
    </location>
</feature>
<evidence type="ECO:0000259" key="4">
    <source>
        <dbReference type="Pfam" id="PF13359"/>
    </source>
</evidence>
<reference evidence="5 6" key="1">
    <citation type="submission" date="2023-02" db="EMBL/GenBank/DDBJ databases">
        <title>LHISI_Scaffold_Assembly.</title>
        <authorList>
            <person name="Stuart O.P."/>
            <person name="Cleave R."/>
            <person name="Magrath M.J.L."/>
            <person name="Mikheyev A.S."/>
        </authorList>
    </citation>
    <scope>NUCLEOTIDE SEQUENCE [LARGE SCALE GENOMIC DNA]</scope>
    <source>
        <strain evidence="5">Daus_M_001</strain>
        <tissue evidence="5">Leg muscle</tissue>
    </source>
</reference>
<keyword evidence="2" id="KW-0479">Metal-binding</keyword>
<keyword evidence="6" id="KW-1185">Reference proteome</keyword>
<comment type="cofactor">
    <cofactor evidence="1">
        <name>a divalent metal cation</name>
        <dbReference type="ChEBI" id="CHEBI:60240"/>
    </cofactor>
</comment>
<accession>A0ABQ9GKM4</accession>
<dbReference type="Proteomes" id="UP001159363">
    <property type="component" value="Chromosome 10"/>
</dbReference>
<name>A0ABQ9GKM4_9NEOP</name>